<name>A0AAW3X4E8_9CLOT</name>
<reference evidence="1 2" key="1">
    <citation type="submission" date="2020-08" db="EMBL/GenBank/DDBJ databases">
        <title>Genome public.</title>
        <authorList>
            <person name="Liu C."/>
            <person name="Sun Q."/>
        </authorList>
    </citation>
    <scope>NUCLEOTIDE SEQUENCE [LARGE SCALE GENOMIC DNA]</scope>
    <source>
        <strain evidence="1 2">BX14</strain>
    </source>
</reference>
<protein>
    <submittedName>
        <fullName evidence="1">DUF1292 domain-containing protein</fullName>
    </submittedName>
</protein>
<dbReference type="Proteomes" id="UP000653904">
    <property type="component" value="Unassembled WGS sequence"/>
</dbReference>
<evidence type="ECO:0000313" key="1">
    <source>
        <dbReference type="EMBL" id="MBC5656766.1"/>
    </source>
</evidence>
<accession>A0AAW3X4E8</accession>
<evidence type="ECO:0000313" key="2">
    <source>
        <dbReference type="Proteomes" id="UP000653904"/>
    </source>
</evidence>
<gene>
    <name evidence="1" type="ORF">H8S19_06760</name>
</gene>
<dbReference type="Pfam" id="PF06949">
    <property type="entry name" value="DUF1292"/>
    <property type="match status" value="1"/>
</dbReference>
<dbReference type="InterPro" id="IPR009711">
    <property type="entry name" value="UPF0473"/>
</dbReference>
<organism evidence="1 2">
    <name type="scientific">Clostridium segne</name>
    <dbReference type="NCBI Taxonomy" id="2763038"/>
    <lineage>
        <taxon>Bacteria</taxon>
        <taxon>Bacillati</taxon>
        <taxon>Bacillota</taxon>
        <taxon>Clostridia</taxon>
        <taxon>Eubacteriales</taxon>
        <taxon>Clostridiaceae</taxon>
        <taxon>Clostridium</taxon>
    </lineage>
</organism>
<dbReference type="EMBL" id="JACOOW010000007">
    <property type="protein sequence ID" value="MBC5656766.1"/>
    <property type="molecule type" value="Genomic_DNA"/>
</dbReference>
<sequence length="94" mass="10642">MLDELNNMENSITLRDENGEEVKLYVLEETKLNGESYLLASDTKDGDGECYLLRDTSKPEDAEAAYEFVDDDGELEYMSKVFAELMSDLGVDIE</sequence>
<dbReference type="AlphaFoldDB" id="A0AAW3X4E8"/>
<keyword evidence="2" id="KW-1185">Reference proteome</keyword>
<comment type="caution">
    <text evidence="1">The sequence shown here is derived from an EMBL/GenBank/DDBJ whole genome shotgun (WGS) entry which is preliminary data.</text>
</comment>
<proteinExistence type="predicted"/>